<evidence type="ECO:0000313" key="2">
    <source>
        <dbReference type="EMBL" id="GAA3397047.1"/>
    </source>
</evidence>
<protein>
    <submittedName>
        <fullName evidence="2">NAD-dependent epimerase/dehydratase family protein</fullName>
    </submittedName>
</protein>
<dbReference type="InterPro" id="IPR001509">
    <property type="entry name" value="Epimerase_deHydtase"/>
</dbReference>
<dbReference type="InterPro" id="IPR050177">
    <property type="entry name" value="Lipid_A_modif_metabolic_enz"/>
</dbReference>
<proteinExistence type="predicted"/>
<comment type="caution">
    <text evidence="2">The sequence shown here is derived from an EMBL/GenBank/DDBJ whole genome shotgun (WGS) entry which is preliminary data.</text>
</comment>
<dbReference type="Gene3D" id="3.40.50.720">
    <property type="entry name" value="NAD(P)-binding Rossmann-like Domain"/>
    <property type="match status" value="1"/>
</dbReference>
<sequence length="322" mass="34512">MVRAAVGSGADVVGVARRIPPERSAPTGTRWVRCDVGARNADAVLRTAMEGADAVVHLAWAIQPSHDRRRLIRTNVLGTKAVLAAAEQAGVPHFVHASSIGVYSVGPKDRMVGEDWPTEGIRTSHYSRDKVAAERLVDAAERRGVLPVVTRIRPALVVQRKAASELLRYFAPALARPLVRAPLPVLPLPGRAVTQVVHADDVADGVLRILTVRAGGAFNLAPEPPLRPEDLAAAFGARRIPLPGAVLRAGAALTWTTRLQPVDAGWVDMLLGHPLLDSTRARDELGWTPRYRTTEALADVVAGLRAHAGGRGPLLRPLRVFV</sequence>
<reference evidence="3" key="1">
    <citation type="journal article" date="2019" name="Int. J. Syst. Evol. Microbiol.">
        <title>The Global Catalogue of Microorganisms (GCM) 10K type strain sequencing project: providing services to taxonomists for standard genome sequencing and annotation.</title>
        <authorList>
            <consortium name="The Broad Institute Genomics Platform"/>
            <consortium name="The Broad Institute Genome Sequencing Center for Infectious Disease"/>
            <person name="Wu L."/>
            <person name="Ma J."/>
        </authorList>
    </citation>
    <scope>NUCLEOTIDE SEQUENCE [LARGE SCALE GENOMIC DNA]</scope>
    <source>
        <strain evidence="3">JCM 9458</strain>
    </source>
</reference>
<feature type="domain" description="NAD-dependent epimerase/dehydratase" evidence="1">
    <location>
        <begin position="2"/>
        <end position="221"/>
    </location>
</feature>
<dbReference type="Proteomes" id="UP001501676">
    <property type="component" value="Unassembled WGS sequence"/>
</dbReference>
<evidence type="ECO:0000259" key="1">
    <source>
        <dbReference type="Pfam" id="PF01370"/>
    </source>
</evidence>
<keyword evidence="3" id="KW-1185">Reference proteome</keyword>
<accession>A0ABP6TAL1</accession>
<dbReference type="PANTHER" id="PTHR43245:SF52">
    <property type="entry name" value="NAD-DEPENDENT EPIMERASE_DEHYDRATASE"/>
    <property type="match status" value="1"/>
</dbReference>
<dbReference type="PANTHER" id="PTHR43245">
    <property type="entry name" value="BIFUNCTIONAL POLYMYXIN RESISTANCE PROTEIN ARNA"/>
    <property type="match status" value="1"/>
</dbReference>
<evidence type="ECO:0000313" key="3">
    <source>
        <dbReference type="Proteomes" id="UP001501676"/>
    </source>
</evidence>
<name>A0ABP6TAL1_9ACTN</name>
<dbReference type="SUPFAM" id="SSF51735">
    <property type="entry name" value="NAD(P)-binding Rossmann-fold domains"/>
    <property type="match status" value="1"/>
</dbReference>
<organism evidence="2 3">
    <name type="scientific">Cryptosporangium minutisporangium</name>
    <dbReference type="NCBI Taxonomy" id="113569"/>
    <lineage>
        <taxon>Bacteria</taxon>
        <taxon>Bacillati</taxon>
        <taxon>Actinomycetota</taxon>
        <taxon>Actinomycetes</taxon>
        <taxon>Cryptosporangiales</taxon>
        <taxon>Cryptosporangiaceae</taxon>
        <taxon>Cryptosporangium</taxon>
    </lineage>
</organism>
<dbReference type="Pfam" id="PF01370">
    <property type="entry name" value="Epimerase"/>
    <property type="match status" value="1"/>
</dbReference>
<gene>
    <name evidence="2" type="ORF">GCM10020369_75840</name>
</gene>
<dbReference type="InterPro" id="IPR036291">
    <property type="entry name" value="NAD(P)-bd_dom_sf"/>
</dbReference>
<dbReference type="EMBL" id="BAAAYN010000063">
    <property type="protein sequence ID" value="GAA3397047.1"/>
    <property type="molecule type" value="Genomic_DNA"/>
</dbReference>